<dbReference type="PROSITE" id="PS00409">
    <property type="entry name" value="PROKAR_NTER_METHYL"/>
    <property type="match status" value="1"/>
</dbReference>
<evidence type="ECO:0008006" key="9">
    <source>
        <dbReference type="Google" id="ProtNLM"/>
    </source>
</evidence>
<evidence type="ECO:0000256" key="4">
    <source>
        <dbReference type="ARBA" id="ARBA00022989"/>
    </source>
</evidence>
<evidence type="ECO:0000313" key="8">
    <source>
        <dbReference type="EMBL" id="SVC72429.1"/>
    </source>
</evidence>
<dbReference type="PANTHER" id="PTHR30093">
    <property type="entry name" value="GENERAL SECRETION PATHWAY PROTEIN G"/>
    <property type="match status" value="1"/>
</dbReference>
<evidence type="ECO:0000256" key="5">
    <source>
        <dbReference type="ARBA" id="ARBA00023136"/>
    </source>
</evidence>
<dbReference type="PRINTS" id="PR00813">
    <property type="entry name" value="BCTERIALGSPG"/>
</dbReference>
<reference evidence="8" key="1">
    <citation type="submission" date="2018-05" db="EMBL/GenBank/DDBJ databases">
        <authorList>
            <person name="Lanie J.A."/>
            <person name="Ng W.-L."/>
            <person name="Kazmierczak K.M."/>
            <person name="Andrzejewski T.M."/>
            <person name="Davidsen T.M."/>
            <person name="Wayne K.J."/>
            <person name="Tettelin H."/>
            <person name="Glass J.I."/>
            <person name="Rusch D."/>
            <person name="Podicherti R."/>
            <person name="Tsui H.-C.T."/>
            <person name="Winkler M.E."/>
        </authorList>
    </citation>
    <scope>NUCLEOTIDE SEQUENCE</scope>
</reference>
<sequence length="162" mass="17829">MPHNLNKEIKKEFKMKNTNKGFTLIELIMVTIILGILAAVAIPRYMTTVEKAEEAAEEATISAIRAGLESYATEQMMEHGRREHPLNPWTALETPPAKYDDSNAGDATEDGEWTFNGTHSTITHMRNDNSVWHWDYDSGTHTDGAEAPAVTPIGTISAGASD</sequence>
<dbReference type="InterPro" id="IPR000983">
    <property type="entry name" value="Bac_GSPG_pilin"/>
</dbReference>
<dbReference type="EMBL" id="UINC01107221">
    <property type="protein sequence ID" value="SVC72429.1"/>
    <property type="molecule type" value="Genomic_DNA"/>
</dbReference>
<feature type="transmembrane region" description="Helical" evidence="7">
    <location>
        <begin position="21"/>
        <end position="42"/>
    </location>
</feature>
<keyword evidence="4 7" id="KW-1133">Transmembrane helix</keyword>
<dbReference type="PANTHER" id="PTHR30093:SF44">
    <property type="entry name" value="TYPE II SECRETION SYSTEM CORE PROTEIN G"/>
    <property type="match status" value="1"/>
</dbReference>
<evidence type="ECO:0000256" key="7">
    <source>
        <dbReference type="SAM" id="Phobius"/>
    </source>
</evidence>
<evidence type="ECO:0000256" key="2">
    <source>
        <dbReference type="ARBA" id="ARBA00022481"/>
    </source>
</evidence>
<dbReference type="Pfam" id="PF07963">
    <property type="entry name" value="N_methyl"/>
    <property type="match status" value="1"/>
</dbReference>
<feature type="non-terminal residue" evidence="8">
    <location>
        <position position="162"/>
    </location>
</feature>
<gene>
    <name evidence="8" type="ORF">METZ01_LOCUS325283</name>
</gene>
<evidence type="ECO:0000256" key="3">
    <source>
        <dbReference type="ARBA" id="ARBA00022692"/>
    </source>
</evidence>
<dbReference type="GO" id="GO:0015627">
    <property type="term" value="C:type II protein secretion system complex"/>
    <property type="evidence" value="ECO:0007669"/>
    <property type="project" value="InterPro"/>
</dbReference>
<dbReference type="Gene3D" id="3.30.700.10">
    <property type="entry name" value="Glycoprotein, Type 4 Pilin"/>
    <property type="match status" value="1"/>
</dbReference>
<accession>A0A382PGB0</accession>
<evidence type="ECO:0000256" key="1">
    <source>
        <dbReference type="ARBA" id="ARBA00004167"/>
    </source>
</evidence>
<dbReference type="SUPFAM" id="SSF54523">
    <property type="entry name" value="Pili subunits"/>
    <property type="match status" value="1"/>
</dbReference>
<keyword evidence="3 7" id="KW-0812">Transmembrane</keyword>
<dbReference type="GO" id="GO:0016020">
    <property type="term" value="C:membrane"/>
    <property type="evidence" value="ECO:0007669"/>
    <property type="project" value="UniProtKB-SubCell"/>
</dbReference>
<keyword evidence="5 7" id="KW-0472">Membrane</keyword>
<dbReference type="GO" id="GO:0015628">
    <property type="term" value="P:protein secretion by the type II secretion system"/>
    <property type="evidence" value="ECO:0007669"/>
    <property type="project" value="InterPro"/>
</dbReference>
<feature type="region of interest" description="Disordered" evidence="6">
    <location>
        <begin position="143"/>
        <end position="162"/>
    </location>
</feature>
<protein>
    <recommendedName>
        <fullName evidence="9">Type II secretion system protein GspG C-terminal domain-containing protein</fullName>
    </recommendedName>
</protein>
<comment type="subcellular location">
    <subcellularLocation>
        <location evidence="1">Membrane</location>
        <topology evidence="1">Single-pass membrane protein</topology>
    </subcellularLocation>
</comment>
<dbReference type="InterPro" id="IPR045584">
    <property type="entry name" value="Pilin-like"/>
</dbReference>
<organism evidence="8">
    <name type="scientific">marine metagenome</name>
    <dbReference type="NCBI Taxonomy" id="408172"/>
    <lineage>
        <taxon>unclassified sequences</taxon>
        <taxon>metagenomes</taxon>
        <taxon>ecological metagenomes</taxon>
    </lineage>
</organism>
<evidence type="ECO:0000256" key="6">
    <source>
        <dbReference type="SAM" id="MobiDB-lite"/>
    </source>
</evidence>
<name>A0A382PGB0_9ZZZZ</name>
<keyword evidence="2" id="KW-0488">Methylation</keyword>
<dbReference type="AlphaFoldDB" id="A0A382PGB0"/>
<dbReference type="InterPro" id="IPR012902">
    <property type="entry name" value="N_methyl_site"/>
</dbReference>
<proteinExistence type="predicted"/>
<dbReference type="NCBIfam" id="TIGR02532">
    <property type="entry name" value="IV_pilin_GFxxxE"/>
    <property type="match status" value="1"/>
</dbReference>